<accession>A0A024UEK2</accession>
<dbReference type="OrthoDB" id="9970435at2759"/>
<evidence type="ECO:0000256" key="1">
    <source>
        <dbReference type="SAM" id="MobiDB-lite"/>
    </source>
</evidence>
<evidence type="ECO:0000259" key="2">
    <source>
        <dbReference type="PROSITE" id="PS50003"/>
    </source>
</evidence>
<dbReference type="CDD" id="cd00821">
    <property type="entry name" value="PH"/>
    <property type="match status" value="1"/>
</dbReference>
<feature type="compositionally biased region" description="Polar residues" evidence="1">
    <location>
        <begin position="20"/>
        <end position="29"/>
    </location>
</feature>
<dbReference type="InterPro" id="IPR009769">
    <property type="entry name" value="EDR2_C"/>
</dbReference>
<dbReference type="VEuPathDB" id="FungiDB:H310_03953"/>
<dbReference type="RefSeq" id="XP_008866267.1">
    <property type="nucleotide sequence ID" value="XM_008868045.1"/>
</dbReference>
<feature type="domain" description="PH" evidence="2">
    <location>
        <begin position="104"/>
        <end position="213"/>
    </location>
</feature>
<sequence>MRRALSRSPRKSVANDDVQDSSLPDTSFAASVATFDPSPSSRTSSHRHQGGPSCRTLCSQHSFADGRTSTKNQSTRGPETATITDASLDMTDVDAQPSLMTQDGPLMCGYLNKLSTGKWKRRRWRQRWFELNANGELVYFKFKRTARRQASSPQGSYSLHETGARLTIQVDLPRGTPTPFCFAVTVGGTSLLVCADSEHEFRDWTNMLSNAIDPSGTTGGAMEAVASSTVFDELMRTELEASNDEDSPTAASPVASSSKATKVKTSIAASHGMGGFWSSLQAGDVGTALGSLAVVNAIVAMLRFGSWHIVLATVIVLNVALLWRHIRPKDGRPSHDKNVAIGGSAAAAGGFPTARPTTLASPVKPPVSGTVNGSKAVAGCSMKECPTDSAPHVSGCWTQLHASRFNVRKGPSYRRTKTKAPSAPALLTLMATDAYRSCGKIDNIGSVVDLPSPRDGNRRDFLIINCQVPCYPPSNPLWGDQTMDGDGFNFVTYFAIPPDVRAKLDDPTEMEPPIKLLRGFLEEGNAFTDRLKAIGIVVNPEEQNVGRMEKHLLETYNGQPILTRPQHRFYRGDGYFEVDIDAHLFNFVARKGLSGVADHFGHMIVDFGFVLEGQEDDEVPEQILGCVRLCKVDLKNAPRLA</sequence>
<dbReference type="eggNOG" id="ENOG502QQV7">
    <property type="taxonomic scope" value="Eukaryota"/>
</dbReference>
<dbReference type="AlphaFoldDB" id="A0A024UEK2"/>
<dbReference type="GeneID" id="20081003"/>
<gene>
    <name evidence="3" type="ORF">H310_03953</name>
</gene>
<feature type="region of interest" description="Disordered" evidence="1">
    <location>
        <begin position="1"/>
        <end position="88"/>
    </location>
</feature>
<dbReference type="Gene3D" id="2.30.29.30">
    <property type="entry name" value="Pleckstrin-homology domain (PH domain)/Phosphotyrosine-binding domain (PTB)"/>
    <property type="match status" value="1"/>
</dbReference>
<name>A0A024UEK2_9STRA</name>
<dbReference type="Pfam" id="PF07059">
    <property type="entry name" value="EDR2_C"/>
    <property type="match status" value="1"/>
</dbReference>
<reference evidence="3" key="1">
    <citation type="submission" date="2013-12" db="EMBL/GenBank/DDBJ databases">
        <title>The Genome Sequence of Aphanomyces invadans NJM9701.</title>
        <authorList>
            <consortium name="The Broad Institute Genomics Platform"/>
            <person name="Russ C."/>
            <person name="Tyler B."/>
            <person name="van West P."/>
            <person name="Dieguez-Uribeondo J."/>
            <person name="Young S.K."/>
            <person name="Zeng Q."/>
            <person name="Gargeya S."/>
            <person name="Fitzgerald M."/>
            <person name="Abouelleil A."/>
            <person name="Alvarado L."/>
            <person name="Chapman S.B."/>
            <person name="Gainer-Dewar J."/>
            <person name="Goldberg J."/>
            <person name="Griggs A."/>
            <person name="Gujja S."/>
            <person name="Hansen M."/>
            <person name="Howarth C."/>
            <person name="Imamovic A."/>
            <person name="Ireland A."/>
            <person name="Larimer J."/>
            <person name="McCowan C."/>
            <person name="Murphy C."/>
            <person name="Pearson M."/>
            <person name="Poon T.W."/>
            <person name="Priest M."/>
            <person name="Roberts A."/>
            <person name="Saif S."/>
            <person name="Shea T."/>
            <person name="Sykes S."/>
            <person name="Wortman J."/>
            <person name="Nusbaum C."/>
            <person name="Birren B."/>
        </authorList>
    </citation>
    <scope>NUCLEOTIDE SEQUENCE [LARGE SCALE GENOMIC DNA]</scope>
    <source>
        <strain evidence="3">NJM9701</strain>
    </source>
</reference>
<dbReference type="InterPro" id="IPR001849">
    <property type="entry name" value="PH_domain"/>
</dbReference>
<feature type="compositionally biased region" description="Polar residues" evidence="1">
    <location>
        <begin position="56"/>
        <end position="85"/>
    </location>
</feature>
<feature type="compositionally biased region" description="Basic residues" evidence="1">
    <location>
        <begin position="1"/>
        <end position="10"/>
    </location>
</feature>
<dbReference type="EMBL" id="KI913957">
    <property type="protein sequence ID" value="ETW04826.1"/>
    <property type="molecule type" value="Genomic_DNA"/>
</dbReference>
<dbReference type="PANTHER" id="PTHR31558:SF3">
    <property type="entry name" value="CW14 PROTEIN"/>
    <property type="match status" value="1"/>
</dbReference>
<dbReference type="InterPro" id="IPR011993">
    <property type="entry name" value="PH-like_dom_sf"/>
</dbReference>
<dbReference type="PANTHER" id="PTHR31558">
    <property type="entry name" value="CW14 PROTEIN"/>
    <property type="match status" value="1"/>
</dbReference>
<proteinExistence type="predicted"/>
<evidence type="ECO:0000313" key="3">
    <source>
        <dbReference type="EMBL" id="ETW04826.1"/>
    </source>
</evidence>
<dbReference type="STRING" id="157072.A0A024UEK2"/>
<dbReference type="SUPFAM" id="SSF50729">
    <property type="entry name" value="PH domain-like"/>
    <property type="match status" value="1"/>
</dbReference>
<dbReference type="PROSITE" id="PS50003">
    <property type="entry name" value="PH_DOMAIN"/>
    <property type="match status" value="1"/>
</dbReference>
<organism evidence="3">
    <name type="scientific">Aphanomyces invadans</name>
    <dbReference type="NCBI Taxonomy" id="157072"/>
    <lineage>
        <taxon>Eukaryota</taxon>
        <taxon>Sar</taxon>
        <taxon>Stramenopiles</taxon>
        <taxon>Oomycota</taxon>
        <taxon>Saprolegniomycetes</taxon>
        <taxon>Saprolegniales</taxon>
        <taxon>Verrucalvaceae</taxon>
        <taxon>Aphanomyces</taxon>
    </lineage>
</organism>
<dbReference type="SMART" id="SM00233">
    <property type="entry name" value="PH"/>
    <property type="match status" value="1"/>
</dbReference>
<dbReference type="Pfam" id="PF00169">
    <property type="entry name" value="PH"/>
    <property type="match status" value="1"/>
</dbReference>
<protein>
    <recommendedName>
        <fullName evidence="2">PH domain-containing protein</fullName>
    </recommendedName>
</protein>